<feature type="domain" description="Ras-GAP" evidence="10">
    <location>
        <begin position="637"/>
        <end position="831"/>
    </location>
</feature>
<dbReference type="AlphaFoldDB" id="T1KSY7"/>
<dbReference type="SUPFAM" id="SSF48350">
    <property type="entry name" value="GTPase activation domain, GAP"/>
    <property type="match status" value="1"/>
</dbReference>
<dbReference type="SUPFAM" id="SSF49562">
    <property type="entry name" value="C2 domain (Calcium/lipid-binding domain, CaLB)"/>
    <property type="match status" value="1"/>
</dbReference>
<dbReference type="SMART" id="SM00239">
    <property type="entry name" value="C2"/>
    <property type="match status" value="1"/>
</dbReference>
<dbReference type="EMBL" id="CAEY01000513">
    <property type="status" value="NOT_ANNOTATED_CDS"/>
    <property type="molecule type" value="Genomic_DNA"/>
</dbReference>
<feature type="domain" description="SH3" evidence="7">
    <location>
        <begin position="163"/>
        <end position="225"/>
    </location>
</feature>
<evidence type="ECO:0000259" key="10">
    <source>
        <dbReference type="PROSITE" id="PS50018"/>
    </source>
</evidence>
<proteinExistence type="predicted"/>
<dbReference type="Pfam" id="PF00616">
    <property type="entry name" value="RasGAP"/>
    <property type="match status" value="2"/>
</dbReference>
<dbReference type="STRING" id="32264.T1KSY7"/>
<dbReference type="SMART" id="SM00233">
    <property type="entry name" value="PH"/>
    <property type="match status" value="1"/>
</dbReference>
<keyword evidence="1 5" id="KW-0728">SH3 domain</keyword>
<evidence type="ECO:0000313" key="12">
    <source>
        <dbReference type="Proteomes" id="UP000015104"/>
    </source>
</evidence>
<evidence type="ECO:0000259" key="8">
    <source>
        <dbReference type="PROSITE" id="PS50003"/>
    </source>
</evidence>
<keyword evidence="2" id="KW-0343">GTPase activation</keyword>
<dbReference type="GO" id="GO:0005096">
    <property type="term" value="F:GTPase activator activity"/>
    <property type="evidence" value="ECO:0007669"/>
    <property type="project" value="UniProtKB-KW"/>
</dbReference>
<sequence>MMSDNFHGRLIDRHSSQNNHRYCGNHRPKSYFSDDVTGEEEFDPFEGDEVDERADMASFAPPESKWLHRQMNRTTAEQLLQGNGKVGSYLVRESDRKKGLFVLSYLGESGINHFQIKSLFGAYYIGGRQFSSLRHLIGFYTSFCDLLKKERLLHPVPPKEPFRERKRVVAVLPYSQLPETDELSFSRGDIFTVHNDLGDGWLWCTLERTQESGLVFKELVEELEDNSDPNDIYPWFHGAISKDEAVDKLRKMGSGSFLIKNSDNSPGHYSLFFYMSNTIHRFRIEKRGSRYIMGNRMFETLEDIVMMYRNEQIIAGYRLGTPVLKSPLEASVAARRSQEIGNKSEDVYVTLRESREMSKKNKSVRMRGFLCKKSAKSKKWKNYFFVLDSKEQHLYYYENDRRTRPKGLVDLNYSFLYLVHDSLFERPNCFQLVERPLPCMSTVYYLCAPSYEILQEWIQAIRPFCVQQLMKGQSLSSNATEVRTLFVTLLEAHRLPIKLVPHPFCIISLNQVKVCRTQVKCPPDPIWEEDFVLEDMPCDVNSFSITLYTKGKRSKDTEVAEMVIELNKLNNGIEIEDWFPLTGICPPMNNEWGSLRVRIRYVHELIMPSHEYDALKELLMAEDLEVISVLEEFCHRDRAPLANALLRVFKHESKEAILLKSMIEREIKRENETSTLFRMNSLTTTLMDQYMRTTCHTFLMKALKDSLQRVLETRQSCELNPSRLDSLQEACANAEHLLSLLDDVVEKIFRSVEHCPATLRYICGCLQRAVSAKWPNDHYVKTRVVGSFIFLRLICPAILNPRVFNIINETPSEIAARSLILIAKSLQNLANLVEFGVKEPWMEVVNPFILKNKARMIKFLNDLSNVYECPDPEDIPRGDASRELATVHSLCELYKDEIFNLSHNRTTLRKLVAVSDMLTKHKLHYSEACQTTLS</sequence>
<evidence type="ECO:0000259" key="6">
    <source>
        <dbReference type="PROSITE" id="PS50001"/>
    </source>
</evidence>
<evidence type="ECO:0000259" key="9">
    <source>
        <dbReference type="PROSITE" id="PS50004"/>
    </source>
</evidence>
<gene>
    <name evidence="11" type="primary">107367077</name>
</gene>
<dbReference type="InterPro" id="IPR001849">
    <property type="entry name" value="PH_domain"/>
</dbReference>
<name>T1KSY7_TETUR</name>
<dbReference type="eggNOG" id="KOG3508">
    <property type="taxonomic scope" value="Eukaryota"/>
</dbReference>
<evidence type="ECO:0000256" key="3">
    <source>
        <dbReference type="ARBA" id="ARBA00022999"/>
    </source>
</evidence>
<evidence type="ECO:0000313" key="11">
    <source>
        <dbReference type="EnsemblMetazoa" id="tetur20g01300.1"/>
    </source>
</evidence>
<dbReference type="EnsemblMetazoa" id="tetur20g01300.1">
    <property type="protein sequence ID" value="tetur20g01300.1"/>
    <property type="gene ID" value="tetur20g01300"/>
</dbReference>
<reference evidence="12" key="1">
    <citation type="submission" date="2011-08" db="EMBL/GenBank/DDBJ databases">
        <authorList>
            <person name="Rombauts S."/>
        </authorList>
    </citation>
    <scope>NUCLEOTIDE SEQUENCE</scope>
    <source>
        <strain evidence="12">London</strain>
    </source>
</reference>
<accession>T1KSY7</accession>
<evidence type="ECO:0000256" key="2">
    <source>
        <dbReference type="ARBA" id="ARBA00022468"/>
    </source>
</evidence>
<dbReference type="SUPFAM" id="SSF50044">
    <property type="entry name" value="SH3-domain"/>
    <property type="match status" value="1"/>
</dbReference>
<evidence type="ECO:0000256" key="1">
    <source>
        <dbReference type="ARBA" id="ARBA00022443"/>
    </source>
</evidence>
<dbReference type="CDD" id="cd11788">
    <property type="entry name" value="SH3_RasGAP"/>
    <property type="match status" value="1"/>
</dbReference>
<dbReference type="SUPFAM" id="SSF55550">
    <property type="entry name" value="SH2 domain"/>
    <property type="match status" value="2"/>
</dbReference>
<dbReference type="InterPro" id="IPR023152">
    <property type="entry name" value="RasGAP_CS"/>
</dbReference>
<dbReference type="Pfam" id="PF00168">
    <property type="entry name" value="C2"/>
    <property type="match status" value="1"/>
</dbReference>
<dbReference type="GO" id="GO:0048468">
    <property type="term" value="P:cell development"/>
    <property type="evidence" value="ECO:0007669"/>
    <property type="project" value="UniProtKB-ARBA"/>
</dbReference>
<dbReference type="PROSITE" id="PS50002">
    <property type="entry name" value="SH3"/>
    <property type="match status" value="1"/>
</dbReference>
<dbReference type="SMART" id="SM00326">
    <property type="entry name" value="SH3"/>
    <property type="match status" value="1"/>
</dbReference>
<dbReference type="PANTHER" id="PTHR10194:SF146">
    <property type="entry name" value="RAS GTPASE-ACTIVATING PROTEIN 1"/>
    <property type="match status" value="1"/>
</dbReference>
<dbReference type="InterPro" id="IPR008936">
    <property type="entry name" value="Rho_GTPase_activation_prot"/>
</dbReference>
<dbReference type="InterPro" id="IPR036860">
    <property type="entry name" value="SH2_dom_sf"/>
</dbReference>
<dbReference type="Pfam" id="PF00169">
    <property type="entry name" value="PH"/>
    <property type="match status" value="1"/>
</dbReference>
<dbReference type="InterPro" id="IPR011993">
    <property type="entry name" value="PH-like_dom_sf"/>
</dbReference>
<dbReference type="InterPro" id="IPR000008">
    <property type="entry name" value="C2_dom"/>
</dbReference>
<dbReference type="InterPro" id="IPR035652">
    <property type="entry name" value="RasGAP_SH3"/>
</dbReference>
<dbReference type="Gene3D" id="3.30.505.10">
    <property type="entry name" value="SH2 domain"/>
    <property type="match status" value="2"/>
</dbReference>
<dbReference type="InterPro" id="IPR001452">
    <property type="entry name" value="SH3_domain"/>
</dbReference>
<dbReference type="InterPro" id="IPR039360">
    <property type="entry name" value="Ras_GTPase"/>
</dbReference>
<dbReference type="Pfam" id="PF00017">
    <property type="entry name" value="SH2"/>
    <property type="match status" value="2"/>
</dbReference>
<dbReference type="InterPro" id="IPR000980">
    <property type="entry name" value="SH2"/>
</dbReference>
<organism evidence="11 12">
    <name type="scientific">Tetranychus urticae</name>
    <name type="common">Two-spotted spider mite</name>
    <dbReference type="NCBI Taxonomy" id="32264"/>
    <lineage>
        <taxon>Eukaryota</taxon>
        <taxon>Metazoa</taxon>
        <taxon>Ecdysozoa</taxon>
        <taxon>Arthropoda</taxon>
        <taxon>Chelicerata</taxon>
        <taxon>Arachnida</taxon>
        <taxon>Acari</taxon>
        <taxon>Acariformes</taxon>
        <taxon>Trombidiformes</taxon>
        <taxon>Prostigmata</taxon>
        <taxon>Eleutherengona</taxon>
        <taxon>Raphignathae</taxon>
        <taxon>Tetranychoidea</taxon>
        <taxon>Tetranychidae</taxon>
        <taxon>Tetranychus</taxon>
    </lineage>
</organism>
<feature type="domain" description="C2" evidence="9">
    <location>
        <begin position="465"/>
        <end position="579"/>
    </location>
</feature>
<dbReference type="Gene3D" id="2.30.30.40">
    <property type="entry name" value="SH3 Domains"/>
    <property type="match status" value="1"/>
</dbReference>
<keyword evidence="3 4" id="KW-0727">SH2 domain</keyword>
<dbReference type="PRINTS" id="PR00401">
    <property type="entry name" value="SH2DOMAIN"/>
</dbReference>
<dbReference type="PANTHER" id="PTHR10194">
    <property type="entry name" value="RAS GTPASE-ACTIVATING PROTEINS"/>
    <property type="match status" value="1"/>
</dbReference>
<dbReference type="SUPFAM" id="SSF50729">
    <property type="entry name" value="PH domain-like"/>
    <property type="match status" value="1"/>
</dbReference>
<dbReference type="HOGENOM" id="CLU_010968_1_0_1"/>
<evidence type="ECO:0008006" key="13">
    <source>
        <dbReference type="Google" id="ProtNLM"/>
    </source>
</evidence>
<dbReference type="Gene3D" id="2.60.40.150">
    <property type="entry name" value="C2 domain"/>
    <property type="match status" value="1"/>
</dbReference>
<dbReference type="Pfam" id="PF00018">
    <property type="entry name" value="SH3_1"/>
    <property type="match status" value="1"/>
</dbReference>
<feature type="domain" description="SH2" evidence="6">
    <location>
        <begin position="235"/>
        <end position="323"/>
    </location>
</feature>
<keyword evidence="12" id="KW-1185">Reference proteome</keyword>
<evidence type="ECO:0000256" key="4">
    <source>
        <dbReference type="PROSITE-ProRule" id="PRU00191"/>
    </source>
</evidence>
<dbReference type="SMART" id="SM00252">
    <property type="entry name" value="SH2"/>
    <property type="match status" value="2"/>
</dbReference>
<dbReference type="PROSITE" id="PS50003">
    <property type="entry name" value="PH_DOMAIN"/>
    <property type="match status" value="1"/>
</dbReference>
<dbReference type="SMART" id="SM00323">
    <property type="entry name" value="RasGAP"/>
    <property type="match status" value="1"/>
</dbReference>
<feature type="domain" description="SH2" evidence="6">
    <location>
        <begin position="66"/>
        <end position="156"/>
    </location>
</feature>
<reference evidence="11" key="2">
    <citation type="submission" date="2015-06" db="UniProtKB">
        <authorList>
            <consortium name="EnsemblMetazoa"/>
        </authorList>
    </citation>
    <scope>IDENTIFICATION</scope>
</reference>
<dbReference type="Proteomes" id="UP000015104">
    <property type="component" value="Unassembled WGS sequence"/>
</dbReference>
<dbReference type="OrthoDB" id="1562946at2759"/>
<evidence type="ECO:0000259" key="7">
    <source>
        <dbReference type="PROSITE" id="PS50002"/>
    </source>
</evidence>
<protein>
    <recommendedName>
        <fullName evidence="13">Ras GTPase-activating protein 1</fullName>
    </recommendedName>
</protein>
<dbReference type="InterPro" id="IPR035892">
    <property type="entry name" value="C2_domain_sf"/>
</dbReference>
<dbReference type="PROSITE" id="PS50001">
    <property type="entry name" value="SH2"/>
    <property type="match status" value="2"/>
</dbReference>
<dbReference type="PROSITE" id="PS50004">
    <property type="entry name" value="C2"/>
    <property type="match status" value="1"/>
</dbReference>
<dbReference type="PROSITE" id="PS00509">
    <property type="entry name" value="RAS_GTPASE_ACTIV_1"/>
    <property type="match status" value="1"/>
</dbReference>
<dbReference type="InterPro" id="IPR001936">
    <property type="entry name" value="RasGAP_dom"/>
</dbReference>
<evidence type="ECO:0000256" key="5">
    <source>
        <dbReference type="PROSITE-ProRule" id="PRU00192"/>
    </source>
</evidence>
<dbReference type="Gene3D" id="1.10.506.10">
    <property type="entry name" value="GTPase Activation - p120gap, domain 1"/>
    <property type="match status" value="2"/>
</dbReference>
<dbReference type="InterPro" id="IPR036028">
    <property type="entry name" value="SH3-like_dom_sf"/>
</dbReference>
<dbReference type="CDD" id="cd08400">
    <property type="entry name" value="C2_Ras_p21A1"/>
    <property type="match status" value="1"/>
</dbReference>
<feature type="domain" description="PH" evidence="8">
    <location>
        <begin position="363"/>
        <end position="466"/>
    </location>
</feature>
<dbReference type="PROSITE" id="PS50018">
    <property type="entry name" value="RAS_GTPASE_ACTIV_2"/>
    <property type="match status" value="1"/>
</dbReference>
<dbReference type="Gene3D" id="2.30.29.30">
    <property type="entry name" value="Pleckstrin-homology domain (PH domain)/Phosphotyrosine-binding domain (PTB)"/>
    <property type="match status" value="1"/>
</dbReference>